<sequence>MPRLALFACLAFVLLAAHCRGQDFDLGDAFDTEPTTTKKPATGSKKPTSDDGFSLEDALGGGEEPSQPQQPGGHDNSGGHSNPGGGFSDTDLIDGTLPPQKPGGRASNPSADGQGGDSKTGESAEGGGMLAGIISSVAVAVVGAVSSFIAYQKKKLCFKASDQENVNMESQQGAHAEPPVQRTLLQKS</sequence>
<evidence type="ECO:0000256" key="8">
    <source>
        <dbReference type="SAM" id="Phobius"/>
    </source>
</evidence>
<dbReference type="PANTHER" id="PTHR15076:SF15">
    <property type="entry name" value="CD99 ANTIGEN"/>
    <property type="match status" value="1"/>
</dbReference>
<feature type="chain" id="PRO_5047198422" evidence="9">
    <location>
        <begin position="22"/>
        <end position="188"/>
    </location>
</feature>
<dbReference type="GeneID" id="107123288"/>
<proteinExistence type="inferred from homology"/>
<evidence type="ECO:0000256" key="3">
    <source>
        <dbReference type="ARBA" id="ARBA00022692"/>
    </source>
</evidence>
<dbReference type="PANTHER" id="PTHR15076">
    <property type="entry name" value="CD99/MIC2 PROTEIN RELATED"/>
    <property type="match status" value="1"/>
</dbReference>
<dbReference type="RefSeq" id="XP_015282002.1">
    <property type="nucleotide sequence ID" value="XM_015426516.1"/>
</dbReference>
<evidence type="ECO:0000313" key="10">
    <source>
        <dbReference type="Proteomes" id="UP000694871"/>
    </source>
</evidence>
<evidence type="ECO:0000256" key="4">
    <source>
        <dbReference type="ARBA" id="ARBA00022729"/>
    </source>
</evidence>
<evidence type="ECO:0000313" key="11">
    <source>
        <dbReference type="RefSeq" id="XP_015282002.1"/>
    </source>
</evidence>
<feature type="region of interest" description="Disordered" evidence="7">
    <location>
        <begin position="31"/>
        <end position="124"/>
    </location>
</feature>
<feature type="transmembrane region" description="Helical" evidence="8">
    <location>
        <begin position="129"/>
        <end position="151"/>
    </location>
</feature>
<keyword evidence="6 8" id="KW-0472">Membrane</keyword>
<feature type="region of interest" description="Disordered" evidence="7">
    <location>
        <begin position="166"/>
        <end position="188"/>
    </location>
</feature>
<keyword evidence="4 9" id="KW-0732">Signal</keyword>
<comment type="similarity">
    <text evidence="2">Belongs to the CD99 family.</text>
</comment>
<comment type="subcellular location">
    <subcellularLocation>
        <location evidence="1">Membrane</location>
        <topology evidence="1">Single-pass type I membrane protein</topology>
    </subcellularLocation>
</comment>
<dbReference type="Pfam" id="PF12301">
    <property type="entry name" value="CD99L2"/>
    <property type="match status" value="1"/>
</dbReference>
<organism evidence="10 11">
    <name type="scientific">Gekko japonicus</name>
    <name type="common">Schlegel's Japanese gecko</name>
    <dbReference type="NCBI Taxonomy" id="146911"/>
    <lineage>
        <taxon>Eukaryota</taxon>
        <taxon>Metazoa</taxon>
        <taxon>Chordata</taxon>
        <taxon>Craniata</taxon>
        <taxon>Vertebrata</taxon>
        <taxon>Euteleostomi</taxon>
        <taxon>Lepidosauria</taxon>
        <taxon>Squamata</taxon>
        <taxon>Bifurcata</taxon>
        <taxon>Gekkota</taxon>
        <taxon>Gekkonidae</taxon>
        <taxon>Gekkoninae</taxon>
        <taxon>Gekko</taxon>
    </lineage>
</organism>
<evidence type="ECO:0000256" key="5">
    <source>
        <dbReference type="ARBA" id="ARBA00022989"/>
    </source>
</evidence>
<protein>
    <submittedName>
        <fullName evidence="11">CD99 antigen-like isoform X1</fullName>
    </submittedName>
</protein>
<gene>
    <name evidence="11" type="primary">LOC107123288</name>
</gene>
<reference evidence="11" key="1">
    <citation type="submission" date="2025-08" db="UniProtKB">
        <authorList>
            <consortium name="RefSeq"/>
        </authorList>
    </citation>
    <scope>IDENTIFICATION</scope>
</reference>
<keyword evidence="5 8" id="KW-1133">Transmembrane helix</keyword>
<accession>A0ABM1L7R5</accession>
<feature type="signal peptide" evidence="9">
    <location>
        <begin position="1"/>
        <end position="21"/>
    </location>
</feature>
<name>A0ABM1L7R5_GEKJA</name>
<evidence type="ECO:0000256" key="7">
    <source>
        <dbReference type="SAM" id="MobiDB-lite"/>
    </source>
</evidence>
<dbReference type="Proteomes" id="UP000694871">
    <property type="component" value="Unplaced"/>
</dbReference>
<evidence type="ECO:0000256" key="2">
    <source>
        <dbReference type="ARBA" id="ARBA00008763"/>
    </source>
</evidence>
<keyword evidence="3 8" id="KW-0812">Transmembrane</keyword>
<keyword evidence="10" id="KW-1185">Reference proteome</keyword>
<evidence type="ECO:0000256" key="9">
    <source>
        <dbReference type="SAM" id="SignalP"/>
    </source>
</evidence>
<dbReference type="InterPro" id="IPR022078">
    <property type="entry name" value="CD99L2"/>
</dbReference>
<evidence type="ECO:0000256" key="6">
    <source>
        <dbReference type="ARBA" id="ARBA00023136"/>
    </source>
</evidence>
<feature type="compositionally biased region" description="Gly residues" evidence="7">
    <location>
        <begin position="113"/>
        <end position="124"/>
    </location>
</feature>
<evidence type="ECO:0000256" key="1">
    <source>
        <dbReference type="ARBA" id="ARBA00004479"/>
    </source>
</evidence>